<dbReference type="OrthoDB" id="8957685at2759"/>
<keyword evidence="12" id="KW-0472">Membrane</keyword>
<keyword evidence="20" id="KW-1185">Reference proteome</keyword>
<feature type="region of interest" description="Disordered" evidence="16">
    <location>
        <begin position="45"/>
        <end position="90"/>
    </location>
</feature>
<sequence>METKWYLFILCVWVLSLGHFSFAKELRFNSLKKLFKAGAPKATPAVASTVEDHEEDRDPLRRASRSPGRDTAPRARPEPAEERPEPDVSLSCSASGFVVRVRRGFYGLGADAHELRLGGGCRSNGDLRPQGDLLFTYPLTACDPVRESIDGFLVYKYLLHYEPSRKGFPSRAHPFDVAIECHYLRDYAVTQLAVQPTWQTVVVRKALKGQSWRTPARIHEYFLGQTVNVQVSAPRLRPGEKLYISSCHATPLNGSSPSLKYQIIGNFGCLVDSRLEAGSSEFVSRTDNSLRFSLKAFQFTSDPNTEVSIQCKFLVTTEDPGPVHKWRELDGHDSICDCCESKCVTSKPRRALMEGSARSAALLVSDRPHTAEDGFPLRSEKISRGFNSGLKSQELIGESTAEENNDSSTDEERQLEEIEIIFGKMAEPDLQELDIKKLFQDEFGSGDEDDDLFDISEEQMIRVNQKEAGESDVGLQRELEPPECEEENGTYACRAEEDGNVASEVKLERGGRQVDLDDEERTWYFTWK</sequence>
<dbReference type="PROSITE" id="PS51034">
    <property type="entry name" value="ZP_2"/>
    <property type="match status" value="1"/>
</dbReference>
<keyword evidence="9" id="KW-0812">Transmembrane</keyword>
<evidence type="ECO:0000259" key="18">
    <source>
        <dbReference type="PROSITE" id="PS51034"/>
    </source>
</evidence>
<evidence type="ECO:0000256" key="10">
    <source>
        <dbReference type="ARBA" id="ARBA00022729"/>
    </source>
</evidence>
<dbReference type="FunFam" id="2.60.40.4100:FF:000002">
    <property type="entry name" value="Zona pellucida sperm-binding protein 3"/>
    <property type="match status" value="1"/>
</dbReference>
<proteinExistence type="inferred from homology"/>
<evidence type="ECO:0000256" key="2">
    <source>
        <dbReference type="ARBA" id="ARBA00004498"/>
    </source>
</evidence>
<evidence type="ECO:0000256" key="15">
    <source>
        <dbReference type="ARBA" id="ARBA00030824"/>
    </source>
</evidence>
<dbReference type="InterPro" id="IPR001507">
    <property type="entry name" value="ZP_dom"/>
</dbReference>
<protein>
    <recommendedName>
        <fullName evidence="4">Zona pellucida sperm-binding protein 3</fullName>
    </recommendedName>
    <alternativeName>
        <fullName evidence="15">Zona pellucida glycoprotein 3</fullName>
    </alternativeName>
</protein>
<dbReference type="PANTHER" id="PTHR11576">
    <property type="entry name" value="ZONA PELLUCIDA SPERM-BINDING PROTEIN 3"/>
    <property type="match status" value="1"/>
</dbReference>
<evidence type="ECO:0000256" key="1">
    <source>
        <dbReference type="ARBA" id="ARBA00004251"/>
    </source>
</evidence>
<comment type="similarity">
    <text evidence="3">Belongs to the ZP domain family. ZPC subfamily.</text>
</comment>
<evidence type="ECO:0000256" key="8">
    <source>
        <dbReference type="ARBA" id="ARBA00022685"/>
    </source>
</evidence>
<dbReference type="InterPro" id="IPR055356">
    <property type="entry name" value="ZP-N"/>
</dbReference>
<dbReference type="EMBL" id="CAJRST010002224">
    <property type="protein sequence ID" value="CAG5866253.1"/>
    <property type="molecule type" value="Genomic_DNA"/>
</dbReference>
<dbReference type="AlphaFoldDB" id="A0A8S4AC64"/>
<evidence type="ECO:0000256" key="6">
    <source>
        <dbReference type="ARBA" id="ARBA00022525"/>
    </source>
</evidence>
<evidence type="ECO:0000256" key="7">
    <source>
        <dbReference type="ARBA" id="ARBA00022530"/>
    </source>
</evidence>
<dbReference type="GO" id="GO:0032190">
    <property type="term" value="F:acrosin binding"/>
    <property type="evidence" value="ECO:0007669"/>
    <property type="project" value="TreeGrafter"/>
</dbReference>
<dbReference type="SMART" id="SM00241">
    <property type="entry name" value="ZP"/>
    <property type="match status" value="1"/>
</dbReference>
<dbReference type="GO" id="GO:2000344">
    <property type="term" value="P:positive regulation of acrosome reaction"/>
    <property type="evidence" value="ECO:0007669"/>
    <property type="project" value="TreeGrafter"/>
</dbReference>
<feature type="domain" description="ZP" evidence="18">
    <location>
        <begin position="91"/>
        <end position="346"/>
    </location>
</feature>
<reference evidence="19" key="1">
    <citation type="submission" date="2021-05" db="EMBL/GenBank/DDBJ databases">
        <authorList>
            <person name="Tigano A."/>
        </authorList>
    </citation>
    <scope>NUCLEOTIDE SEQUENCE</scope>
</reference>
<dbReference type="GO" id="GO:0005886">
    <property type="term" value="C:plasma membrane"/>
    <property type="evidence" value="ECO:0007669"/>
    <property type="project" value="UniProtKB-SubCell"/>
</dbReference>
<dbReference type="InterPro" id="IPR055355">
    <property type="entry name" value="ZP-C"/>
</dbReference>
<dbReference type="GO" id="GO:0031012">
    <property type="term" value="C:extracellular matrix"/>
    <property type="evidence" value="ECO:0007669"/>
    <property type="project" value="TreeGrafter"/>
</dbReference>
<feature type="chain" id="PRO_5035756500" description="Zona pellucida sperm-binding protein 3" evidence="17">
    <location>
        <begin position="24"/>
        <end position="528"/>
    </location>
</feature>
<keyword evidence="7" id="KW-0272">Extracellular matrix</keyword>
<evidence type="ECO:0000256" key="11">
    <source>
        <dbReference type="ARBA" id="ARBA00022989"/>
    </source>
</evidence>
<dbReference type="Pfam" id="PF00100">
    <property type="entry name" value="Zona_pellucida"/>
    <property type="match status" value="1"/>
</dbReference>
<dbReference type="Gene3D" id="2.60.40.4100">
    <property type="entry name" value="Zona pellucida, ZP-C domain"/>
    <property type="match status" value="1"/>
</dbReference>
<evidence type="ECO:0000256" key="16">
    <source>
        <dbReference type="SAM" id="MobiDB-lite"/>
    </source>
</evidence>
<gene>
    <name evidence="19" type="ORF">MMEN_LOCUS3000</name>
</gene>
<evidence type="ECO:0000256" key="17">
    <source>
        <dbReference type="SAM" id="SignalP"/>
    </source>
</evidence>
<evidence type="ECO:0000256" key="3">
    <source>
        <dbReference type="ARBA" id="ARBA00006735"/>
    </source>
</evidence>
<keyword evidence="8" id="KW-0165">Cleavage on pair of basic residues</keyword>
<evidence type="ECO:0000256" key="13">
    <source>
        <dbReference type="ARBA" id="ARBA00023157"/>
    </source>
</evidence>
<dbReference type="Pfam" id="PF23344">
    <property type="entry name" value="ZP-N"/>
    <property type="match status" value="1"/>
</dbReference>
<evidence type="ECO:0000256" key="14">
    <source>
        <dbReference type="ARBA" id="ARBA00023180"/>
    </source>
</evidence>
<evidence type="ECO:0000256" key="9">
    <source>
        <dbReference type="ARBA" id="ARBA00022692"/>
    </source>
</evidence>
<feature type="signal peptide" evidence="17">
    <location>
        <begin position="1"/>
        <end position="23"/>
    </location>
</feature>
<feature type="compositionally biased region" description="Basic and acidic residues" evidence="16">
    <location>
        <begin position="56"/>
        <end position="86"/>
    </location>
</feature>
<organism evidence="19 20">
    <name type="scientific">Menidia menidia</name>
    <name type="common">Atlantic silverside</name>
    <dbReference type="NCBI Taxonomy" id="238744"/>
    <lineage>
        <taxon>Eukaryota</taxon>
        <taxon>Metazoa</taxon>
        <taxon>Chordata</taxon>
        <taxon>Craniata</taxon>
        <taxon>Vertebrata</taxon>
        <taxon>Euteleostomi</taxon>
        <taxon>Actinopterygii</taxon>
        <taxon>Neopterygii</taxon>
        <taxon>Teleostei</taxon>
        <taxon>Neoteleostei</taxon>
        <taxon>Acanthomorphata</taxon>
        <taxon>Ovalentaria</taxon>
        <taxon>Atherinomorphae</taxon>
        <taxon>Atheriniformes</taxon>
        <taxon>Atherinopsidae</taxon>
        <taxon>Menidiinae</taxon>
        <taxon>Menidia</taxon>
    </lineage>
</organism>
<dbReference type="GO" id="GO:0035803">
    <property type="term" value="P:egg coat formation"/>
    <property type="evidence" value="ECO:0007669"/>
    <property type="project" value="TreeGrafter"/>
</dbReference>
<dbReference type="GO" id="GO:0007339">
    <property type="term" value="P:binding of sperm to zona pellucida"/>
    <property type="evidence" value="ECO:0007669"/>
    <property type="project" value="TreeGrafter"/>
</dbReference>
<keyword evidence="11" id="KW-1133">Transmembrane helix</keyword>
<dbReference type="Proteomes" id="UP000677803">
    <property type="component" value="Unassembled WGS sequence"/>
</dbReference>
<keyword evidence="14" id="KW-0325">Glycoprotein</keyword>
<evidence type="ECO:0000256" key="4">
    <source>
        <dbReference type="ARBA" id="ARBA00017980"/>
    </source>
</evidence>
<evidence type="ECO:0000256" key="12">
    <source>
        <dbReference type="ARBA" id="ARBA00023136"/>
    </source>
</evidence>
<dbReference type="PANTHER" id="PTHR11576:SF16">
    <property type="entry name" value="ZONA PELLUCIDA SPERM-BINDING PROTEIN 3"/>
    <property type="match status" value="1"/>
</dbReference>
<keyword evidence="10 17" id="KW-0732">Signal</keyword>
<keyword evidence="6" id="KW-0964">Secreted</keyword>
<accession>A0A8S4AC64</accession>
<comment type="subcellular location">
    <subcellularLocation>
        <location evidence="1">Cell membrane</location>
        <topology evidence="1">Single-pass type I membrane protein</topology>
    </subcellularLocation>
    <subcellularLocation>
        <location evidence="2">Secreted</location>
        <location evidence="2">Extracellular space</location>
        <location evidence="2">Extracellular matrix</location>
    </subcellularLocation>
</comment>
<evidence type="ECO:0000313" key="19">
    <source>
        <dbReference type="EMBL" id="CAG5866253.1"/>
    </source>
</evidence>
<evidence type="ECO:0000256" key="5">
    <source>
        <dbReference type="ARBA" id="ARBA00022475"/>
    </source>
</evidence>
<comment type="caution">
    <text evidence="19">The sequence shown here is derived from an EMBL/GenBank/DDBJ whole genome shotgun (WGS) entry which is preliminary data.</text>
</comment>
<evidence type="ECO:0000313" key="20">
    <source>
        <dbReference type="Proteomes" id="UP000677803"/>
    </source>
</evidence>
<keyword evidence="5" id="KW-1003">Cell membrane</keyword>
<dbReference type="InterPro" id="IPR042235">
    <property type="entry name" value="ZP-C_dom"/>
</dbReference>
<name>A0A8S4AC64_9TELE</name>
<keyword evidence="13" id="KW-1015">Disulfide bond</keyword>
<dbReference type="FunFam" id="2.60.40.3210:FF:000001">
    <property type="entry name" value="Zona pellucida sperm-binding protein 3"/>
    <property type="match status" value="1"/>
</dbReference>
<dbReference type="Gene3D" id="2.60.40.3210">
    <property type="entry name" value="Zona pellucida, ZP-N domain"/>
    <property type="match status" value="1"/>
</dbReference>